<feature type="transmembrane region" description="Helical" evidence="2">
    <location>
        <begin position="101"/>
        <end position="125"/>
    </location>
</feature>
<feature type="non-terminal residue" evidence="3">
    <location>
        <position position="135"/>
    </location>
</feature>
<organism evidence="3 4">
    <name type="scientific">Stegodyphus mimosarum</name>
    <name type="common">African social velvet spider</name>
    <dbReference type="NCBI Taxonomy" id="407821"/>
    <lineage>
        <taxon>Eukaryota</taxon>
        <taxon>Metazoa</taxon>
        <taxon>Ecdysozoa</taxon>
        <taxon>Arthropoda</taxon>
        <taxon>Chelicerata</taxon>
        <taxon>Arachnida</taxon>
        <taxon>Araneae</taxon>
        <taxon>Araneomorphae</taxon>
        <taxon>Entelegynae</taxon>
        <taxon>Eresoidea</taxon>
        <taxon>Eresidae</taxon>
        <taxon>Stegodyphus</taxon>
    </lineage>
</organism>
<feature type="transmembrane region" description="Helical" evidence="2">
    <location>
        <begin position="61"/>
        <end position="81"/>
    </location>
</feature>
<evidence type="ECO:0000256" key="2">
    <source>
        <dbReference type="SAM" id="Phobius"/>
    </source>
</evidence>
<reference evidence="3 4" key="1">
    <citation type="submission" date="2013-11" db="EMBL/GenBank/DDBJ databases">
        <title>Genome sequencing of Stegodyphus mimosarum.</title>
        <authorList>
            <person name="Bechsgaard J."/>
        </authorList>
    </citation>
    <scope>NUCLEOTIDE SEQUENCE [LARGE SCALE GENOMIC DNA]</scope>
</reference>
<evidence type="ECO:0000313" key="3">
    <source>
        <dbReference type="EMBL" id="KFM75455.1"/>
    </source>
</evidence>
<protein>
    <submittedName>
        <fullName evidence="3">Uncharacterized protein</fullName>
    </submittedName>
</protein>
<keyword evidence="4" id="KW-1185">Reference proteome</keyword>
<name>A0A087UDL6_STEMI</name>
<dbReference type="OrthoDB" id="6434050at2759"/>
<evidence type="ECO:0000256" key="1">
    <source>
        <dbReference type="SAM" id="MobiDB-lite"/>
    </source>
</evidence>
<feature type="region of interest" description="Disordered" evidence="1">
    <location>
        <begin position="1"/>
        <end position="36"/>
    </location>
</feature>
<feature type="compositionally biased region" description="Basic and acidic residues" evidence="1">
    <location>
        <begin position="7"/>
        <end position="23"/>
    </location>
</feature>
<proteinExistence type="predicted"/>
<gene>
    <name evidence="3" type="ORF">X975_23458</name>
</gene>
<dbReference type="AlphaFoldDB" id="A0A087UDL6"/>
<dbReference type="Proteomes" id="UP000054359">
    <property type="component" value="Unassembled WGS sequence"/>
</dbReference>
<keyword evidence="2" id="KW-1133">Transmembrane helix</keyword>
<evidence type="ECO:0000313" key="4">
    <source>
        <dbReference type="Proteomes" id="UP000054359"/>
    </source>
</evidence>
<sequence>MEEDTASENKQESSSKYTERLNDAESTNPASSRLENNEMEATLSVRDLFDWNPDYFKHIRGIINVVTLVLNVIILTMLAVACQFYTTRKLPAYFLCKPPDTFLFVVGCSSFINATLIVLCCVLSAKTNQMLYNTS</sequence>
<accession>A0A087UDL6</accession>
<dbReference type="EMBL" id="KK119360">
    <property type="protein sequence ID" value="KFM75455.1"/>
    <property type="molecule type" value="Genomic_DNA"/>
</dbReference>
<keyword evidence="2" id="KW-0812">Transmembrane</keyword>
<feature type="compositionally biased region" description="Polar residues" evidence="1">
    <location>
        <begin position="24"/>
        <end position="34"/>
    </location>
</feature>
<keyword evidence="2" id="KW-0472">Membrane</keyword>